<evidence type="ECO:0000256" key="2">
    <source>
        <dbReference type="ARBA" id="ARBA00023128"/>
    </source>
</evidence>
<dbReference type="Proteomes" id="UP000717328">
    <property type="component" value="Unassembled WGS sequence"/>
</dbReference>
<reference evidence="3" key="1">
    <citation type="submission" date="2021-02" db="EMBL/GenBank/DDBJ databases">
        <authorList>
            <person name="Nieuwenhuis M."/>
            <person name="Van De Peppel L.J.J."/>
        </authorList>
    </citation>
    <scope>NUCLEOTIDE SEQUENCE</scope>
    <source>
        <strain evidence="3">D49</strain>
    </source>
</reference>
<name>A0A9P7GUN4_9AGAR</name>
<comment type="subcellular location">
    <subcellularLocation>
        <location evidence="1">Mitochondrion</location>
    </subcellularLocation>
</comment>
<protein>
    <submittedName>
        <fullName evidence="3">Uncharacterized protein</fullName>
    </submittedName>
</protein>
<accession>A0A9P7GUN4</accession>
<dbReference type="PANTHER" id="PTHR28133">
    <property type="entry name" value="REQUIRED FOR RESPIRATORY GROWTH PROTEIN 7, MITOCHONDRIAL"/>
    <property type="match status" value="1"/>
</dbReference>
<evidence type="ECO:0000313" key="4">
    <source>
        <dbReference type="Proteomes" id="UP000717328"/>
    </source>
</evidence>
<organism evidence="3 4">
    <name type="scientific">Sphagnurus paluster</name>
    <dbReference type="NCBI Taxonomy" id="117069"/>
    <lineage>
        <taxon>Eukaryota</taxon>
        <taxon>Fungi</taxon>
        <taxon>Dikarya</taxon>
        <taxon>Basidiomycota</taxon>
        <taxon>Agaricomycotina</taxon>
        <taxon>Agaricomycetes</taxon>
        <taxon>Agaricomycetidae</taxon>
        <taxon>Agaricales</taxon>
        <taxon>Tricholomatineae</taxon>
        <taxon>Lyophyllaceae</taxon>
        <taxon>Sphagnurus</taxon>
    </lineage>
</organism>
<evidence type="ECO:0000256" key="1">
    <source>
        <dbReference type="ARBA" id="ARBA00004173"/>
    </source>
</evidence>
<gene>
    <name evidence="3" type="ORF">H0H81_010997</name>
</gene>
<dbReference type="AlphaFoldDB" id="A0A9P7GUN4"/>
<reference evidence="3" key="2">
    <citation type="submission" date="2021-10" db="EMBL/GenBank/DDBJ databases">
        <title>Phylogenomics reveals ancestral predisposition of the termite-cultivated fungus Termitomyces towards a domesticated lifestyle.</title>
        <authorList>
            <person name="Auxier B."/>
            <person name="Grum-Grzhimaylo A."/>
            <person name="Cardenas M.E."/>
            <person name="Lodge J.D."/>
            <person name="Laessoe T."/>
            <person name="Pedersen O."/>
            <person name="Smith M.E."/>
            <person name="Kuyper T.W."/>
            <person name="Franco-Molano E.A."/>
            <person name="Baroni T.J."/>
            <person name="Aanen D.K."/>
        </authorList>
    </citation>
    <scope>NUCLEOTIDE SEQUENCE</scope>
    <source>
        <strain evidence="3">D49</strain>
    </source>
</reference>
<dbReference type="GO" id="GO:0005739">
    <property type="term" value="C:mitochondrion"/>
    <property type="evidence" value="ECO:0007669"/>
    <property type="project" value="UniProtKB-SubCell"/>
</dbReference>
<dbReference type="Pfam" id="PF10356">
    <property type="entry name" value="RRG7"/>
    <property type="match status" value="2"/>
</dbReference>
<dbReference type="PANTHER" id="PTHR28133:SF1">
    <property type="entry name" value="REQUIRED FOR RESPIRATORY GROWTH PROTEIN 7, MITOCHONDRIAL"/>
    <property type="match status" value="1"/>
</dbReference>
<dbReference type="EMBL" id="JABCKI010000036">
    <property type="protein sequence ID" value="KAG5653740.1"/>
    <property type="molecule type" value="Genomic_DNA"/>
</dbReference>
<dbReference type="InterPro" id="IPR018828">
    <property type="entry name" value="RRG7"/>
</dbReference>
<evidence type="ECO:0000313" key="3">
    <source>
        <dbReference type="EMBL" id="KAG5653740.1"/>
    </source>
</evidence>
<sequence length="251" mass="27828">MTPRPTRLVTPALVNTSNPLLSTTYKGTAFEERARRVLQANLSMSLRRVGGKSDGGIDLLGWWWLPRLRSTDPSDPRRRIRVYAQCKAEKKKLGPKYAREMEGVFMRHIPTPSQALSPHDCLPDELCPQGVKTQTIYPSVALLISESPFTKATVLHTLSSPVPFFLLHLPPLPIPEDVLSPQNVGDDNLGSAIWNPALAGARGLLGGEIEARWERSTDGGGRPGLWWCNNRLKNWIPDVTEDLDAVPARNV</sequence>
<keyword evidence="4" id="KW-1185">Reference proteome</keyword>
<proteinExistence type="predicted"/>
<dbReference type="OrthoDB" id="20734at2759"/>
<keyword evidence="2" id="KW-0496">Mitochondrion</keyword>
<comment type="caution">
    <text evidence="3">The sequence shown here is derived from an EMBL/GenBank/DDBJ whole genome shotgun (WGS) entry which is preliminary data.</text>
</comment>